<evidence type="ECO:0000313" key="1">
    <source>
        <dbReference type="EMBL" id="MFB9628639.1"/>
    </source>
</evidence>
<evidence type="ECO:0000313" key="2">
    <source>
        <dbReference type="Proteomes" id="UP001589532"/>
    </source>
</evidence>
<dbReference type="GO" id="GO:0016787">
    <property type="term" value="F:hydrolase activity"/>
    <property type="evidence" value="ECO:0007669"/>
    <property type="project" value="UniProtKB-KW"/>
</dbReference>
<dbReference type="PANTHER" id="PTHR10000:SF8">
    <property type="entry name" value="HAD SUPERFAMILY HYDROLASE-LIKE, TYPE 3"/>
    <property type="match status" value="1"/>
</dbReference>
<dbReference type="EMBL" id="JBHMBW010000049">
    <property type="protein sequence ID" value="MFB9628639.1"/>
    <property type="molecule type" value="Genomic_DNA"/>
</dbReference>
<dbReference type="Proteomes" id="UP001589532">
    <property type="component" value="Unassembled WGS sequence"/>
</dbReference>
<comment type="caution">
    <text evidence="1">The sequence shown here is derived from an EMBL/GenBank/DDBJ whole genome shotgun (WGS) entry which is preliminary data.</text>
</comment>
<dbReference type="Gene3D" id="3.40.50.1000">
    <property type="entry name" value="HAD superfamily/HAD-like"/>
    <property type="match status" value="1"/>
</dbReference>
<name>A0ABV5SAK6_9ACTN</name>
<sequence>MKRRMIVCDLDGTLLDSSGRVSARTRSAIRRVQEAGHLFVIATARPVRDTRKVAAALGNRSVAVCGNGSVVYDFARGEVVEYVPLVRTDVTSALLALRGRFPEVRMGAEHGLEMVLEERFDLPLTLCRHALRVRRLEETLLLQGAGKLMVQLDGVAGGYFAEVRALLPDFEVTISANLFCEVMRRGVTKARALERLALAAGFGSGDVIAFGDMPNDLPMLLWAGRAVAVANAHPDVLAAVAEVTGSNDDDGVATWLDRMAAGGPFTG</sequence>
<protein>
    <submittedName>
        <fullName evidence="1">HAD family hydrolase</fullName>
        <ecNumber evidence="1">3.1.3.-</ecNumber>
    </submittedName>
</protein>
<dbReference type="SUPFAM" id="SSF56784">
    <property type="entry name" value="HAD-like"/>
    <property type="match status" value="1"/>
</dbReference>
<dbReference type="Gene3D" id="3.30.1240.10">
    <property type="match status" value="1"/>
</dbReference>
<proteinExistence type="predicted"/>
<dbReference type="InterPro" id="IPR000150">
    <property type="entry name" value="Cof"/>
</dbReference>
<dbReference type="InterPro" id="IPR006379">
    <property type="entry name" value="HAD-SF_hydro_IIB"/>
</dbReference>
<accession>A0ABV5SAK6</accession>
<gene>
    <name evidence="1" type="ORF">ACFFSA_36665</name>
</gene>
<reference evidence="1 2" key="1">
    <citation type="submission" date="2024-09" db="EMBL/GenBank/DDBJ databases">
        <authorList>
            <person name="Sun Q."/>
            <person name="Mori K."/>
        </authorList>
    </citation>
    <scope>NUCLEOTIDE SEQUENCE [LARGE SCALE GENOMIC DNA]</scope>
    <source>
        <strain evidence="1 2">JCM 3143</strain>
    </source>
</reference>
<dbReference type="NCBIfam" id="TIGR00099">
    <property type="entry name" value="Cof-subfamily"/>
    <property type="match status" value="1"/>
</dbReference>
<organism evidence="1 2">
    <name type="scientific">Nonomuraea helvata</name>
    <dbReference type="NCBI Taxonomy" id="37484"/>
    <lineage>
        <taxon>Bacteria</taxon>
        <taxon>Bacillati</taxon>
        <taxon>Actinomycetota</taxon>
        <taxon>Actinomycetes</taxon>
        <taxon>Streptosporangiales</taxon>
        <taxon>Streptosporangiaceae</taxon>
        <taxon>Nonomuraea</taxon>
    </lineage>
</organism>
<keyword evidence="2" id="KW-1185">Reference proteome</keyword>
<dbReference type="InterPro" id="IPR023214">
    <property type="entry name" value="HAD_sf"/>
</dbReference>
<dbReference type="PANTHER" id="PTHR10000">
    <property type="entry name" value="PHOSPHOSERINE PHOSPHATASE"/>
    <property type="match status" value="1"/>
</dbReference>
<keyword evidence="1" id="KW-0378">Hydrolase</keyword>
<dbReference type="NCBIfam" id="TIGR01484">
    <property type="entry name" value="HAD-SF-IIB"/>
    <property type="match status" value="1"/>
</dbReference>
<dbReference type="EC" id="3.1.3.-" evidence="1"/>
<dbReference type="RefSeq" id="WP_344990577.1">
    <property type="nucleotide sequence ID" value="NZ_BAAAXV010000005.1"/>
</dbReference>
<dbReference type="InterPro" id="IPR036412">
    <property type="entry name" value="HAD-like_sf"/>
</dbReference>
<dbReference type="Pfam" id="PF08282">
    <property type="entry name" value="Hydrolase_3"/>
    <property type="match status" value="1"/>
</dbReference>